<dbReference type="PANTHER" id="PTHR13832">
    <property type="entry name" value="PROTEIN PHOSPHATASE 2C"/>
    <property type="match status" value="1"/>
</dbReference>
<dbReference type="SMART" id="SM00332">
    <property type="entry name" value="PP2Cc"/>
    <property type="match status" value="1"/>
</dbReference>
<dbReference type="SUPFAM" id="SSF81606">
    <property type="entry name" value="PP2C-like"/>
    <property type="match status" value="1"/>
</dbReference>
<dbReference type="AlphaFoldDB" id="A0A812PVY3"/>
<feature type="domain" description="PPM-type phosphatase" evidence="6">
    <location>
        <begin position="1"/>
        <end position="286"/>
    </location>
</feature>
<evidence type="ECO:0000313" key="7">
    <source>
        <dbReference type="EMBL" id="CAE7372036.1"/>
    </source>
</evidence>
<dbReference type="Gene3D" id="3.60.40.10">
    <property type="entry name" value="PPM-type phosphatase domain"/>
    <property type="match status" value="1"/>
</dbReference>
<evidence type="ECO:0000256" key="3">
    <source>
        <dbReference type="ARBA" id="ARBA00006702"/>
    </source>
</evidence>
<keyword evidence="5" id="KW-0464">Manganese</keyword>
<dbReference type="GO" id="GO:0004722">
    <property type="term" value="F:protein serine/threonine phosphatase activity"/>
    <property type="evidence" value="ECO:0007669"/>
    <property type="project" value="UniProtKB-EC"/>
</dbReference>
<evidence type="ECO:0000256" key="1">
    <source>
        <dbReference type="ARBA" id="ARBA00001936"/>
    </source>
</evidence>
<dbReference type="CDD" id="cd00143">
    <property type="entry name" value="PP2Cc"/>
    <property type="match status" value="1"/>
</dbReference>
<evidence type="ECO:0000256" key="2">
    <source>
        <dbReference type="ARBA" id="ARBA00001946"/>
    </source>
</evidence>
<organism evidence="7 8">
    <name type="scientific">Symbiodinium natans</name>
    <dbReference type="NCBI Taxonomy" id="878477"/>
    <lineage>
        <taxon>Eukaryota</taxon>
        <taxon>Sar</taxon>
        <taxon>Alveolata</taxon>
        <taxon>Dinophyceae</taxon>
        <taxon>Suessiales</taxon>
        <taxon>Symbiodiniaceae</taxon>
        <taxon>Symbiodinium</taxon>
    </lineage>
</organism>
<evidence type="ECO:0000256" key="5">
    <source>
        <dbReference type="ARBA" id="ARBA00023211"/>
    </source>
</evidence>
<protein>
    <recommendedName>
        <fullName evidence="4">protein-serine/threonine phosphatase</fullName>
        <ecNumber evidence="4">3.1.3.16</ecNumber>
    </recommendedName>
</protein>
<name>A0A812PVY3_9DINO</name>
<dbReference type="InterPro" id="IPR015655">
    <property type="entry name" value="PP2C"/>
</dbReference>
<comment type="similarity">
    <text evidence="3">Belongs to the PP2C family.</text>
</comment>
<dbReference type="InterPro" id="IPR036457">
    <property type="entry name" value="PPM-type-like_dom_sf"/>
</dbReference>
<keyword evidence="8" id="KW-1185">Reference proteome</keyword>
<sequence length="428" mass="46358">MASGLTYILDPCDLQLYDISVQVARFSSSHLPQERRELAKFRVEEGPNKQDQMEEALTGAFHKIDDMLRSGHYAAEVLALTNPGFSQGGGMVPAPRTADAHNAGCTACVCCITDTQIVTANAGDSRAVLCRGGKAIPLSEDHKPNDAREKRRIQAAGGWVESCGAGQHRVNGNLNLSRALGDLEYKKDHTRRPDEQIICSTPDVTFRDRDLENDEFLVICCDGVWDVKTNQQAVDFLRQRLPPVDAAEDRALELAVEALLDDCVSPDLRETHGLGGDNMTAVVVLLKPPSKARAEVAKTGTRSSKDVELPKVQLVSCTARPGGSAPSEAFTGCPSSGSVQVRLQLPRGFPARDVSVFLAEDKALLQVALREPSEGGPQMRSETFELQKWLPEASVLSLPGSPAKFTSSSGRLRLALCWTKPASRTCEP</sequence>
<dbReference type="EC" id="3.1.3.16" evidence="4"/>
<dbReference type="Proteomes" id="UP000604046">
    <property type="component" value="Unassembled WGS sequence"/>
</dbReference>
<evidence type="ECO:0000259" key="6">
    <source>
        <dbReference type="PROSITE" id="PS51746"/>
    </source>
</evidence>
<comment type="cofactor">
    <cofactor evidence="2">
        <name>Mg(2+)</name>
        <dbReference type="ChEBI" id="CHEBI:18420"/>
    </cofactor>
</comment>
<comment type="cofactor">
    <cofactor evidence="1">
        <name>Mn(2+)</name>
        <dbReference type="ChEBI" id="CHEBI:29035"/>
    </cofactor>
</comment>
<comment type="caution">
    <text evidence="7">The sequence shown here is derived from an EMBL/GenBank/DDBJ whole genome shotgun (WGS) entry which is preliminary data.</text>
</comment>
<dbReference type="PROSITE" id="PS51746">
    <property type="entry name" value="PPM_2"/>
    <property type="match status" value="1"/>
</dbReference>
<dbReference type="Pfam" id="PF00481">
    <property type="entry name" value="PP2C"/>
    <property type="match status" value="1"/>
</dbReference>
<evidence type="ECO:0000256" key="4">
    <source>
        <dbReference type="ARBA" id="ARBA00013081"/>
    </source>
</evidence>
<dbReference type="OrthoDB" id="10264738at2759"/>
<dbReference type="PANTHER" id="PTHR13832:SF565">
    <property type="entry name" value="AT28366P-RELATED"/>
    <property type="match status" value="1"/>
</dbReference>
<proteinExistence type="inferred from homology"/>
<evidence type="ECO:0000313" key="8">
    <source>
        <dbReference type="Proteomes" id="UP000604046"/>
    </source>
</evidence>
<dbReference type="InterPro" id="IPR001932">
    <property type="entry name" value="PPM-type_phosphatase-like_dom"/>
</dbReference>
<dbReference type="EMBL" id="CAJNDS010002206">
    <property type="protein sequence ID" value="CAE7372036.1"/>
    <property type="molecule type" value="Genomic_DNA"/>
</dbReference>
<accession>A0A812PVY3</accession>
<gene>
    <name evidence="7" type="ORF">SNAT2548_LOCUS20315</name>
</gene>
<reference evidence="7" key="1">
    <citation type="submission" date="2021-02" db="EMBL/GenBank/DDBJ databases">
        <authorList>
            <person name="Dougan E. K."/>
            <person name="Rhodes N."/>
            <person name="Thang M."/>
            <person name="Chan C."/>
        </authorList>
    </citation>
    <scope>NUCLEOTIDE SEQUENCE</scope>
</reference>